<gene>
    <name evidence="1" type="ORF">METZ01_LOCUS509338</name>
</gene>
<protein>
    <submittedName>
        <fullName evidence="1">Uncharacterized protein</fullName>
    </submittedName>
</protein>
<reference evidence="1" key="1">
    <citation type="submission" date="2018-05" db="EMBL/GenBank/DDBJ databases">
        <authorList>
            <person name="Lanie J.A."/>
            <person name="Ng W.-L."/>
            <person name="Kazmierczak K.M."/>
            <person name="Andrzejewski T.M."/>
            <person name="Davidsen T.M."/>
            <person name="Wayne K.J."/>
            <person name="Tettelin H."/>
            <person name="Glass J.I."/>
            <person name="Rusch D."/>
            <person name="Podicherti R."/>
            <person name="Tsui H.-C.T."/>
            <person name="Winkler M.E."/>
        </authorList>
    </citation>
    <scope>NUCLEOTIDE SEQUENCE</scope>
</reference>
<dbReference type="AlphaFoldDB" id="A0A383EIN9"/>
<accession>A0A383EIN9</accession>
<dbReference type="EMBL" id="UINC01226130">
    <property type="protein sequence ID" value="SVE56484.1"/>
    <property type="molecule type" value="Genomic_DNA"/>
</dbReference>
<evidence type="ECO:0000313" key="1">
    <source>
        <dbReference type="EMBL" id="SVE56484.1"/>
    </source>
</evidence>
<sequence>MIQLVVLFLLTQFCKAQFNAGKTRLHMPRVSFKDGTVLKNMKIRFVHDDSPSHKGIILHTADDRVYFHHYPYRPPTPVYKDYIPDDGTYQKRRVLTGYKPIEHYKPPITMSDFNPVHIPQCVPSRIPFIHFDKPTLNSLYKALSPHKAGIGQWPDQE</sequence>
<proteinExistence type="predicted"/>
<name>A0A383EIN9_9ZZZZ</name>
<organism evidence="1">
    <name type="scientific">marine metagenome</name>
    <dbReference type="NCBI Taxonomy" id="408172"/>
    <lineage>
        <taxon>unclassified sequences</taxon>
        <taxon>metagenomes</taxon>
        <taxon>ecological metagenomes</taxon>
    </lineage>
</organism>
<feature type="non-terminal residue" evidence="1">
    <location>
        <position position="157"/>
    </location>
</feature>